<feature type="transmembrane region" description="Helical" evidence="1">
    <location>
        <begin position="135"/>
        <end position="156"/>
    </location>
</feature>
<keyword evidence="1" id="KW-0472">Membrane</keyword>
<organism evidence="3 4">
    <name type="scientific">Streptomyces monticola</name>
    <dbReference type="NCBI Taxonomy" id="2666263"/>
    <lineage>
        <taxon>Bacteria</taxon>
        <taxon>Bacillati</taxon>
        <taxon>Actinomycetota</taxon>
        <taxon>Actinomycetes</taxon>
        <taxon>Kitasatosporales</taxon>
        <taxon>Streptomycetaceae</taxon>
        <taxon>Streptomyces</taxon>
    </lineage>
</organism>
<dbReference type="EMBL" id="JBHTCF010000010">
    <property type="protein sequence ID" value="MFC7307033.1"/>
    <property type="molecule type" value="Genomic_DNA"/>
</dbReference>
<gene>
    <name evidence="3" type="ORF">ACFQVC_22745</name>
</gene>
<keyword evidence="1" id="KW-1133">Transmembrane helix</keyword>
<protein>
    <submittedName>
        <fullName evidence="3">HesA/MoeB/ThiF family protein</fullName>
    </submittedName>
</protein>
<sequence>MQRPRVKRVFPPIPIGGGKIRIGWYDFGIAAELDDDEQGHTWHLLQLLDGEHSREQIVLRMQDFDAQVRPEEVDAAIGQLAAGGFLEDAAVGPDPAVFSAPEAERYRRNFEFFSHFHFPPLTGYDFQARLKTARIAVVGMGGLGSYAALALTAMGVGDLAVMDCDTVEAINLNRQVLYTDADVGRAKTDAAAERLSRINPHVRVTPHRAEIDGPDAARAAFHDRDLVICAADRPRVRIYEWFNAASVAANTPWMRGGNTGLTVSMFLHDPGRTPCFACVQRSTHEELPWYAAASRYMTEELATGTFNPCTAPVAGLLGSMVALDVVKHLTGIAEPAALGRRLMVDLARMDVSYSEEKPRRADCTVCGHLPGR</sequence>
<accession>A0ABW2JMC7</accession>
<dbReference type="Proteomes" id="UP001596523">
    <property type="component" value="Unassembled WGS sequence"/>
</dbReference>
<proteinExistence type="predicted"/>
<evidence type="ECO:0000313" key="3">
    <source>
        <dbReference type="EMBL" id="MFC7307033.1"/>
    </source>
</evidence>
<dbReference type="CDD" id="cd00757">
    <property type="entry name" value="ThiF_MoeB_HesA_family"/>
    <property type="match status" value="1"/>
</dbReference>
<dbReference type="Gene3D" id="3.40.50.720">
    <property type="entry name" value="NAD(P)-binding Rossmann-like Domain"/>
    <property type="match status" value="1"/>
</dbReference>
<evidence type="ECO:0000259" key="2">
    <source>
        <dbReference type="Pfam" id="PF00899"/>
    </source>
</evidence>
<dbReference type="RefSeq" id="WP_381833246.1">
    <property type="nucleotide sequence ID" value="NZ_JBHTCF010000010.1"/>
</dbReference>
<dbReference type="Pfam" id="PF00899">
    <property type="entry name" value="ThiF"/>
    <property type="match status" value="1"/>
</dbReference>
<feature type="domain" description="THIF-type NAD/FAD binding fold" evidence="2">
    <location>
        <begin position="121"/>
        <end position="365"/>
    </location>
</feature>
<reference evidence="4" key="1">
    <citation type="journal article" date="2019" name="Int. J. Syst. Evol. Microbiol.">
        <title>The Global Catalogue of Microorganisms (GCM) 10K type strain sequencing project: providing services to taxonomists for standard genome sequencing and annotation.</title>
        <authorList>
            <consortium name="The Broad Institute Genomics Platform"/>
            <consortium name="The Broad Institute Genome Sequencing Center for Infectious Disease"/>
            <person name="Wu L."/>
            <person name="Ma J."/>
        </authorList>
    </citation>
    <scope>NUCLEOTIDE SEQUENCE [LARGE SCALE GENOMIC DNA]</scope>
    <source>
        <strain evidence="4">SYNS20</strain>
    </source>
</reference>
<dbReference type="PANTHER" id="PTHR10953">
    <property type="entry name" value="UBIQUITIN-ACTIVATING ENZYME E1"/>
    <property type="match status" value="1"/>
</dbReference>
<dbReference type="PANTHER" id="PTHR10953:SF102">
    <property type="entry name" value="ADENYLYLTRANSFERASE AND SULFURTRANSFERASE MOCS3"/>
    <property type="match status" value="1"/>
</dbReference>
<dbReference type="SUPFAM" id="SSF69572">
    <property type="entry name" value="Activating enzymes of the ubiquitin-like proteins"/>
    <property type="match status" value="1"/>
</dbReference>
<dbReference type="InterPro" id="IPR000594">
    <property type="entry name" value="ThiF_NAD_FAD-bd"/>
</dbReference>
<dbReference type="InterPro" id="IPR035985">
    <property type="entry name" value="Ubiquitin-activating_enz"/>
</dbReference>
<dbReference type="InterPro" id="IPR045886">
    <property type="entry name" value="ThiF/MoeB/HesA"/>
</dbReference>
<keyword evidence="4" id="KW-1185">Reference proteome</keyword>
<keyword evidence="1" id="KW-0812">Transmembrane</keyword>
<name>A0ABW2JMC7_9ACTN</name>
<comment type="caution">
    <text evidence="3">The sequence shown here is derived from an EMBL/GenBank/DDBJ whole genome shotgun (WGS) entry which is preliminary data.</text>
</comment>
<evidence type="ECO:0000313" key="4">
    <source>
        <dbReference type="Proteomes" id="UP001596523"/>
    </source>
</evidence>
<dbReference type="Gene3D" id="3.90.930.60">
    <property type="match status" value="1"/>
</dbReference>
<evidence type="ECO:0000256" key="1">
    <source>
        <dbReference type="SAM" id="Phobius"/>
    </source>
</evidence>